<gene>
    <name evidence="1" type="ORF">GSCOC_T00000563001</name>
</gene>
<accession>A0A068VMN2</accession>
<organism evidence="1 2">
    <name type="scientific">Coffea canephora</name>
    <name type="common">Robusta coffee</name>
    <dbReference type="NCBI Taxonomy" id="49390"/>
    <lineage>
        <taxon>Eukaryota</taxon>
        <taxon>Viridiplantae</taxon>
        <taxon>Streptophyta</taxon>
        <taxon>Embryophyta</taxon>
        <taxon>Tracheophyta</taxon>
        <taxon>Spermatophyta</taxon>
        <taxon>Magnoliopsida</taxon>
        <taxon>eudicotyledons</taxon>
        <taxon>Gunneridae</taxon>
        <taxon>Pentapetalae</taxon>
        <taxon>asterids</taxon>
        <taxon>lamiids</taxon>
        <taxon>Gentianales</taxon>
        <taxon>Rubiaceae</taxon>
        <taxon>Ixoroideae</taxon>
        <taxon>Gardenieae complex</taxon>
        <taxon>Bertiereae - Coffeeae clade</taxon>
        <taxon>Coffeeae</taxon>
        <taxon>Coffea</taxon>
    </lineage>
</organism>
<dbReference type="AlphaFoldDB" id="A0A068VMN2"/>
<name>A0A068VMN2_COFCA</name>
<evidence type="ECO:0000313" key="1">
    <source>
        <dbReference type="EMBL" id="CDP22035.1"/>
    </source>
</evidence>
<proteinExistence type="predicted"/>
<dbReference type="EMBL" id="HG748345">
    <property type="protein sequence ID" value="CDP22035.1"/>
    <property type="molecule type" value="Genomic_DNA"/>
</dbReference>
<reference evidence="2" key="1">
    <citation type="journal article" date="2014" name="Science">
        <title>The coffee genome provides insight into the convergent evolution of caffeine biosynthesis.</title>
        <authorList>
            <person name="Denoeud F."/>
            <person name="Carretero-Paulet L."/>
            <person name="Dereeper A."/>
            <person name="Droc G."/>
            <person name="Guyot R."/>
            <person name="Pietrella M."/>
            <person name="Zheng C."/>
            <person name="Alberti A."/>
            <person name="Anthony F."/>
            <person name="Aprea G."/>
            <person name="Aury J.M."/>
            <person name="Bento P."/>
            <person name="Bernard M."/>
            <person name="Bocs S."/>
            <person name="Campa C."/>
            <person name="Cenci A."/>
            <person name="Combes M.C."/>
            <person name="Crouzillat D."/>
            <person name="Da Silva C."/>
            <person name="Daddiego L."/>
            <person name="De Bellis F."/>
            <person name="Dussert S."/>
            <person name="Garsmeur O."/>
            <person name="Gayraud T."/>
            <person name="Guignon V."/>
            <person name="Jahn K."/>
            <person name="Jamilloux V."/>
            <person name="Joet T."/>
            <person name="Labadie K."/>
            <person name="Lan T."/>
            <person name="Leclercq J."/>
            <person name="Lepelley M."/>
            <person name="Leroy T."/>
            <person name="Li L.T."/>
            <person name="Librado P."/>
            <person name="Lopez L."/>
            <person name="Munoz A."/>
            <person name="Noel B."/>
            <person name="Pallavicini A."/>
            <person name="Perrotta G."/>
            <person name="Poncet V."/>
            <person name="Pot D."/>
            <person name="Priyono X."/>
            <person name="Rigoreau M."/>
            <person name="Rouard M."/>
            <person name="Rozas J."/>
            <person name="Tranchant-Dubreuil C."/>
            <person name="VanBuren R."/>
            <person name="Zhang Q."/>
            <person name="Andrade A.C."/>
            <person name="Argout X."/>
            <person name="Bertrand B."/>
            <person name="de Kochko A."/>
            <person name="Graziosi G."/>
            <person name="Henry R.J."/>
            <person name="Jayarama X."/>
            <person name="Ming R."/>
            <person name="Nagai C."/>
            <person name="Rounsley S."/>
            <person name="Sankoff D."/>
            <person name="Giuliano G."/>
            <person name="Albert V.A."/>
            <person name="Wincker P."/>
            <person name="Lashermes P."/>
        </authorList>
    </citation>
    <scope>NUCLEOTIDE SEQUENCE [LARGE SCALE GENOMIC DNA]</scope>
    <source>
        <strain evidence="2">cv. DH200-94</strain>
    </source>
</reference>
<keyword evidence="2" id="KW-1185">Reference proteome</keyword>
<dbReference type="Proteomes" id="UP000295252">
    <property type="component" value="Unassembled WGS sequence"/>
</dbReference>
<protein>
    <submittedName>
        <fullName evidence="1">DH200=94 genomic scaffold, scaffold_9261</fullName>
    </submittedName>
</protein>
<dbReference type="InParanoid" id="A0A068VMN2"/>
<sequence length="43" mass="5112">MVKYYKFPPTFLSNFHQNTFCLAYALFTYLAPRRLSTCFIAIL</sequence>
<evidence type="ECO:0000313" key="2">
    <source>
        <dbReference type="Proteomes" id="UP000295252"/>
    </source>
</evidence>
<dbReference type="Gramene" id="CDP22035">
    <property type="protein sequence ID" value="CDP22035"/>
    <property type="gene ID" value="GSCOC_T00000563001"/>
</dbReference>